<keyword evidence="1 3" id="KW-0597">Phosphoprotein</keyword>
<evidence type="ECO:0000259" key="4">
    <source>
        <dbReference type="PROSITE" id="PS50043"/>
    </source>
</evidence>
<proteinExistence type="predicted"/>
<dbReference type="PROSITE" id="PS50043">
    <property type="entry name" value="HTH_LUXR_2"/>
    <property type="match status" value="1"/>
</dbReference>
<dbReference type="PRINTS" id="PR00038">
    <property type="entry name" value="HTHLUXR"/>
</dbReference>
<evidence type="ECO:0000313" key="7">
    <source>
        <dbReference type="Proteomes" id="UP001597510"/>
    </source>
</evidence>
<name>A0ABW5J2A6_9BACT</name>
<gene>
    <name evidence="6" type="ORF">ACFSR2_04580</name>
</gene>
<accession>A0ABW5J2A6</accession>
<dbReference type="SUPFAM" id="SSF46894">
    <property type="entry name" value="C-terminal effector domain of the bipartite response regulators"/>
    <property type="match status" value="1"/>
</dbReference>
<organism evidence="6 7">
    <name type="scientific">Emticicia soli</name>
    <dbReference type="NCBI Taxonomy" id="2027878"/>
    <lineage>
        <taxon>Bacteria</taxon>
        <taxon>Pseudomonadati</taxon>
        <taxon>Bacteroidota</taxon>
        <taxon>Cytophagia</taxon>
        <taxon>Cytophagales</taxon>
        <taxon>Leadbetterellaceae</taxon>
        <taxon>Emticicia</taxon>
    </lineage>
</organism>
<dbReference type="PANTHER" id="PTHR43214">
    <property type="entry name" value="TWO-COMPONENT RESPONSE REGULATOR"/>
    <property type="match status" value="1"/>
</dbReference>
<feature type="modified residue" description="4-aspartylphosphate" evidence="3">
    <location>
        <position position="54"/>
    </location>
</feature>
<dbReference type="InterPro" id="IPR058245">
    <property type="entry name" value="NreC/VraR/RcsB-like_REC"/>
</dbReference>
<feature type="domain" description="HTH luxR-type" evidence="4">
    <location>
        <begin position="146"/>
        <end position="211"/>
    </location>
</feature>
<dbReference type="Gene3D" id="3.40.50.2300">
    <property type="match status" value="1"/>
</dbReference>
<dbReference type="SUPFAM" id="SSF52172">
    <property type="entry name" value="CheY-like"/>
    <property type="match status" value="1"/>
</dbReference>
<keyword evidence="2" id="KW-0238">DNA-binding</keyword>
<dbReference type="CDD" id="cd17535">
    <property type="entry name" value="REC_NarL-like"/>
    <property type="match status" value="1"/>
</dbReference>
<reference evidence="7" key="1">
    <citation type="journal article" date="2019" name="Int. J. Syst. Evol. Microbiol.">
        <title>The Global Catalogue of Microorganisms (GCM) 10K type strain sequencing project: providing services to taxonomists for standard genome sequencing and annotation.</title>
        <authorList>
            <consortium name="The Broad Institute Genomics Platform"/>
            <consortium name="The Broad Institute Genome Sequencing Center for Infectious Disease"/>
            <person name="Wu L."/>
            <person name="Ma J."/>
        </authorList>
    </citation>
    <scope>NUCLEOTIDE SEQUENCE [LARGE SCALE GENOMIC DNA]</scope>
    <source>
        <strain evidence="7">KCTC 52344</strain>
    </source>
</reference>
<dbReference type="CDD" id="cd06170">
    <property type="entry name" value="LuxR_C_like"/>
    <property type="match status" value="1"/>
</dbReference>
<dbReference type="InterPro" id="IPR016032">
    <property type="entry name" value="Sig_transdc_resp-reg_C-effctor"/>
</dbReference>
<dbReference type="Pfam" id="PF00196">
    <property type="entry name" value="GerE"/>
    <property type="match status" value="1"/>
</dbReference>
<dbReference type="PANTHER" id="PTHR43214:SF43">
    <property type="entry name" value="TWO-COMPONENT RESPONSE REGULATOR"/>
    <property type="match status" value="1"/>
</dbReference>
<evidence type="ECO:0000259" key="5">
    <source>
        <dbReference type="PROSITE" id="PS50110"/>
    </source>
</evidence>
<comment type="caution">
    <text evidence="6">The sequence shown here is derived from an EMBL/GenBank/DDBJ whole genome shotgun (WGS) entry which is preliminary data.</text>
</comment>
<dbReference type="EMBL" id="JBHULC010000004">
    <property type="protein sequence ID" value="MFD2520147.1"/>
    <property type="molecule type" value="Genomic_DNA"/>
</dbReference>
<dbReference type="SMART" id="SM00421">
    <property type="entry name" value="HTH_LUXR"/>
    <property type="match status" value="1"/>
</dbReference>
<evidence type="ECO:0000256" key="1">
    <source>
        <dbReference type="ARBA" id="ARBA00022553"/>
    </source>
</evidence>
<feature type="domain" description="Response regulatory" evidence="5">
    <location>
        <begin position="2"/>
        <end position="119"/>
    </location>
</feature>
<dbReference type="SMART" id="SM00448">
    <property type="entry name" value="REC"/>
    <property type="match status" value="1"/>
</dbReference>
<dbReference type="Proteomes" id="UP001597510">
    <property type="component" value="Unassembled WGS sequence"/>
</dbReference>
<dbReference type="Pfam" id="PF00072">
    <property type="entry name" value="Response_reg"/>
    <property type="match status" value="1"/>
</dbReference>
<dbReference type="InterPro" id="IPR011006">
    <property type="entry name" value="CheY-like_superfamily"/>
</dbReference>
<protein>
    <submittedName>
        <fullName evidence="6">Response regulator</fullName>
    </submittedName>
</protein>
<dbReference type="InterPro" id="IPR000792">
    <property type="entry name" value="Tscrpt_reg_LuxR_C"/>
</dbReference>
<evidence type="ECO:0000313" key="6">
    <source>
        <dbReference type="EMBL" id="MFD2520147.1"/>
    </source>
</evidence>
<dbReference type="RefSeq" id="WP_340235559.1">
    <property type="nucleotide sequence ID" value="NZ_JBBEWC010000004.1"/>
</dbReference>
<keyword evidence="7" id="KW-1185">Reference proteome</keyword>
<dbReference type="InterPro" id="IPR039420">
    <property type="entry name" value="WalR-like"/>
</dbReference>
<dbReference type="InterPro" id="IPR001789">
    <property type="entry name" value="Sig_transdc_resp-reg_receiver"/>
</dbReference>
<sequence>MRILIADDHKFILDSLELLIATMPEHEVLGTYTSGTEVLKALEEFNNVEAVLSDYNMAELNGIEMTRQIKQRFPQIKILLLTVSEDAETIKEAFEAGVSGYVMKKAGKAELQRALQTIASGEKYYSESVVFELLNRDKKIADLVQESTAASLLTEREVEIIRLIAREMSTNQIAEKLFISPATVETHRHNILKKLGAKNSIGIVMYAVNNKLV</sequence>
<evidence type="ECO:0000256" key="2">
    <source>
        <dbReference type="ARBA" id="ARBA00023125"/>
    </source>
</evidence>
<dbReference type="PROSITE" id="PS50110">
    <property type="entry name" value="RESPONSE_REGULATORY"/>
    <property type="match status" value="1"/>
</dbReference>
<evidence type="ECO:0000256" key="3">
    <source>
        <dbReference type="PROSITE-ProRule" id="PRU00169"/>
    </source>
</evidence>